<evidence type="ECO:0000313" key="3">
    <source>
        <dbReference type="EMBL" id="SEC23506.1"/>
    </source>
</evidence>
<accession>A0A1H4QUZ9</accession>
<keyword evidence="4" id="KW-1185">Reference proteome</keyword>
<feature type="compositionally biased region" description="Polar residues" evidence="1">
    <location>
        <begin position="142"/>
        <end position="162"/>
    </location>
</feature>
<organism evidence="3 4">
    <name type="scientific">Rhodococcus koreensis</name>
    <dbReference type="NCBI Taxonomy" id="99653"/>
    <lineage>
        <taxon>Bacteria</taxon>
        <taxon>Bacillati</taxon>
        <taxon>Actinomycetota</taxon>
        <taxon>Actinomycetes</taxon>
        <taxon>Mycobacteriales</taxon>
        <taxon>Nocardiaceae</taxon>
        <taxon>Rhodococcus</taxon>
    </lineage>
</organism>
<evidence type="ECO:0000256" key="2">
    <source>
        <dbReference type="SAM" id="Phobius"/>
    </source>
</evidence>
<proteinExistence type="predicted"/>
<keyword evidence="2" id="KW-0472">Membrane</keyword>
<feature type="compositionally biased region" description="Basic and acidic residues" evidence="1">
    <location>
        <begin position="74"/>
        <end position="84"/>
    </location>
</feature>
<dbReference type="Gene3D" id="3.10.450.50">
    <property type="match status" value="1"/>
</dbReference>
<dbReference type="SUPFAM" id="SSF54427">
    <property type="entry name" value="NTF2-like"/>
    <property type="match status" value="1"/>
</dbReference>
<dbReference type="InterPro" id="IPR032710">
    <property type="entry name" value="NTF2-like_dom_sf"/>
</dbReference>
<feature type="compositionally biased region" description="Low complexity" evidence="1">
    <location>
        <begin position="101"/>
        <end position="112"/>
    </location>
</feature>
<evidence type="ECO:0000313" key="4">
    <source>
        <dbReference type="Proteomes" id="UP000183561"/>
    </source>
</evidence>
<dbReference type="EMBL" id="FNSV01000005">
    <property type="protein sequence ID" value="SEC23506.1"/>
    <property type="molecule type" value="Genomic_DNA"/>
</dbReference>
<feature type="compositionally biased region" description="Basic and acidic residues" evidence="1">
    <location>
        <begin position="1"/>
        <end position="10"/>
    </location>
</feature>
<dbReference type="RefSeq" id="WP_072937366.1">
    <property type="nucleotide sequence ID" value="NZ_FNSV01000005.1"/>
</dbReference>
<feature type="compositionally biased region" description="Pro residues" evidence="1">
    <location>
        <begin position="202"/>
        <end position="219"/>
    </location>
</feature>
<feature type="region of interest" description="Disordered" evidence="1">
    <location>
        <begin position="1"/>
        <end position="240"/>
    </location>
</feature>
<gene>
    <name evidence="3" type="ORF">SAMN04490239_3362</name>
</gene>
<dbReference type="Proteomes" id="UP000183561">
    <property type="component" value="Unassembled WGS sequence"/>
</dbReference>
<sequence length="388" mass="40112">MQDPKKDDPTQKPATDTPSGPAAANVGKAADATTKPAKSAQPVPKAKSSPEAAPTTDAEPTAPKSPEPKPPQKKAPEKPAEKPAEPQSELPKPPAPRPRAEAPQGAAASAAKPQEKASEAATTAIPTQTGGRAAPEAATVQMHRTPNTQNPKAQNQRGQAKTPSGDETVAIPVTRPAVPSTPPPPRPAPQANRPQQPQNGRPVPPPPAPPRPAPAPPKAAPQRVLPPQQSAPQRVAAAEKPAKKHGKAWLFAAIAAGVIVVAAIAVAGIVVYNNNQAENSPEAQVQGTIDTFVAALTQGDLATLRTSTCGSLAEYYQGISDQDFAEVHQVAVTQQNIPVVGGVDAVQITGDTAIAQVKAHTAANPGEQSWRTFNLEKVDGTWKICDPR</sequence>
<keyword evidence="2" id="KW-0812">Transmembrane</keyword>
<feature type="compositionally biased region" description="Low complexity" evidence="1">
    <location>
        <begin position="50"/>
        <end position="62"/>
    </location>
</feature>
<dbReference type="AlphaFoldDB" id="A0A1H4QUZ9"/>
<feature type="compositionally biased region" description="Low complexity" evidence="1">
    <location>
        <begin position="189"/>
        <end position="201"/>
    </location>
</feature>
<keyword evidence="2" id="KW-1133">Transmembrane helix</keyword>
<name>A0A1H4QUZ9_9NOCA</name>
<feature type="compositionally biased region" description="Pro residues" evidence="1">
    <location>
        <begin position="179"/>
        <end position="188"/>
    </location>
</feature>
<feature type="transmembrane region" description="Helical" evidence="2">
    <location>
        <begin position="248"/>
        <end position="272"/>
    </location>
</feature>
<reference evidence="4" key="1">
    <citation type="submission" date="2016-10" db="EMBL/GenBank/DDBJ databases">
        <authorList>
            <person name="Varghese N."/>
            <person name="Submissions S."/>
        </authorList>
    </citation>
    <scope>NUCLEOTIDE SEQUENCE [LARGE SCALE GENOMIC DNA]</scope>
    <source>
        <strain evidence="4">DSM 44498</strain>
    </source>
</reference>
<evidence type="ECO:0000256" key="1">
    <source>
        <dbReference type="SAM" id="MobiDB-lite"/>
    </source>
</evidence>
<protein>
    <submittedName>
        <fullName evidence="3">Uncharacterized protein</fullName>
    </submittedName>
</protein>
<dbReference type="OrthoDB" id="4485830at2"/>